<reference evidence="1" key="2">
    <citation type="submission" date="2014-06" db="EMBL/GenBank/DDBJ databases">
        <authorList>
            <person name="Aslett M."/>
        </authorList>
    </citation>
    <scope>NUCLEOTIDE SEQUENCE</scope>
</reference>
<organism evidence="1">
    <name type="scientific">Echinococcus granulosus</name>
    <name type="common">Hydatid tapeworm</name>
    <dbReference type="NCBI Taxonomy" id="6210"/>
    <lineage>
        <taxon>Eukaryota</taxon>
        <taxon>Metazoa</taxon>
        <taxon>Spiralia</taxon>
        <taxon>Lophotrochozoa</taxon>
        <taxon>Platyhelminthes</taxon>
        <taxon>Cestoda</taxon>
        <taxon>Eucestoda</taxon>
        <taxon>Cyclophyllidea</taxon>
        <taxon>Taeniidae</taxon>
        <taxon>Echinococcus</taxon>
        <taxon>Echinococcus granulosus group</taxon>
    </lineage>
</organism>
<accession>A0A068WT63</accession>
<proteinExistence type="predicted"/>
<evidence type="ECO:0000313" key="3">
    <source>
        <dbReference type="WBParaSite" id="EgrG_000703100"/>
    </source>
</evidence>
<sequence>MKRVNLAHSEETRRLRDEMATMERDFRERIVYLERQVGEEREVEKFNAQFKDFAQIVEDLKTVKMNTEAQQDLIKQTATQMQNKHEDVLRQFRENCQNSTKELFKLIQEEDQRMCRLREELGLCGDLENRWRTQIKDNLLGDVDEGVLTMGIRCQLEETIRALHATVSYANLA</sequence>
<gene>
    <name evidence="1" type="ORF">EgrG_000703100</name>
</gene>
<dbReference type="AlphaFoldDB" id="A0A068WT63"/>
<reference evidence="3" key="3">
    <citation type="submission" date="2020-10" db="UniProtKB">
        <authorList>
            <consortium name="WormBaseParasite"/>
        </authorList>
    </citation>
    <scope>IDENTIFICATION</scope>
</reference>
<dbReference type="EMBL" id="LK028588">
    <property type="protein sequence ID" value="CDS23018.1"/>
    <property type="molecule type" value="Genomic_DNA"/>
</dbReference>
<dbReference type="OrthoDB" id="6272699at2759"/>
<reference evidence="1 2" key="1">
    <citation type="journal article" date="2013" name="Nature">
        <title>The genomes of four tapeworm species reveal adaptations to parasitism.</title>
        <authorList>
            <person name="Tsai I.J."/>
            <person name="Zarowiecki M."/>
            <person name="Holroyd N."/>
            <person name="Garciarrubio A."/>
            <person name="Sanchez-Flores A."/>
            <person name="Brooks K.L."/>
            <person name="Tracey A."/>
            <person name="Bobes R.J."/>
            <person name="Fragoso G."/>
            <person name="Sciutto E."/>
            <person name="Aslett M."/>
            <person name="Beasley H."/>
            <person name="Bennett H.M."/>
            <person name="Cai J."/>
            <person name="Camicia F."/>
            <person name="Clark R."/>
            <person name="Cucher M."/>
            <person name="De Silva N."/>
            <person name="Day T.A."/>
            <person name="Deplazes P."/>
            <person name="Estrada K."/>
            <person name="Fernandez C."/>
            <person name="Holland P.W."/>
            <person name="Hou J."/>
            <person name="Hu S."/>
            <person name="Huckvale T."/>
            <person name="Hung S.S."/>
            <person name="Kamenetzky L."/>
            <person name="Keane J.A."/>
            <person name="Kiss F."/>
            <person name="Koziol U."/>
            <person name="Lambert O."/>
            <person name="Liu K."/>
            <person name="Luo X."/>
            <person name="Luo Y."/>
            <person name="Macchiaroli N."/>
            <person name="Nichol S."/>
            <person name="Paps J."/>
            <person name="Parkinson J."/>
            <person name="Pouchkina-Stantcheva N."/>
            <person name="Riddiford N."/>
            <person name="Rosenzvit M."/>
            <person name="Salinas G."/>
            <person name="Wasmuth J.D."/>
            <person name="Zamanian M."/>
            <person name="Zheng Y."/>
            <person name="Cai X."/>
            <person name="Soberon X."/>
            <person name="Olson P.D."/>
            <person name="Laclette J.P."/>
            <person name="Brehm K."/>
            <person name="Berriman M."/>
            <person name="Garciarrubio A."/>
            <person name="Bobes R.J."/>
            <person name="Fragoso G."/>
            <person name="Sanchez-Flores A."/>
            <person name="Estrada K."/>
            <person name="Cevallos M.A."/>
            <person name="Morett E."/>
            <person name="Gonzalez V."/>
            <person name="Portillo T."/>
            <person name="Ochoa-Leyva A."/>
            <person name="Jose M.V."/>
            <person name="Sciutto E."/>
            <person name="Landa A."/>
            <person name="Jimenez L."/>
            <person name="Valdes V."/>
            <person name="Carrero J.C."/>
            <person name="Larralde C."/>
            <person name="Morales-Montor J."/>
            <person name="Limon-Lason J."/>
            <person name="Soberon X."/>
            <person name="Laclette J.P."/>
        </authorList>
    </citation>
    <scope>NUCLEOTIDE SEQUENCE [LARGE SCALE GENOMIC DNA]</scope>
</reference>
<evidence type="ECO:0000313" key="1">
    <source>
        <dbReference type="EMBL" id="CDS23018.1"/>
    </source>
</evidence>
<evidence type="ECO:0000313" key="2">
    <source>
        <dbReference type="Proteomes" id="UP000492820"/>
    </source>
</evidence>
<dbReference type="Proteomes" id="UP000492820">
    <property type="component" value="Unassembled WGS sequence"/>
</dbReference>
<dbReference type="WBParaSite" id="EgrG_000703100">
    <property type="protein sequence ID" value="EgrG_000703100"/>
    <property type="gene ID" value="EgrG_000703100"/>
</dbReference>
<protein>
    <submittedName>
        <fullName evidence="1 3">GAT domain containing protein</fullName>
    </submittedName>
</protein>
<name>A0A068WT63_ECHGR</name>